<name>A0ABS2GWN3_9LACO</name>
<gene>
    <name evidence="1" type="ORF">H5975_04195</name>
</gene>
<dbReference type="Proteomes" id="UP000785625">
    <property type="component" value="Unassembled WGS sequence"/>
</dbReference>
<sequence length="70" mass="8146">MEIQNETIQNMKKYDFDVTDNDDKQVDLTKINAEPKDEQFDLRIKNHIVQDNMTEDQIVNSVNDLFASAA</sequence>
<reference evidence="1 2" key="1">
    <citation type="journal article" date="2021" name="Sci. Rep.">
        <title>The distribution of antibiotic resistance genes in chicken gut microbiota commensals.</title>
        <authorList>
            <person name="Juricova H."/>
            <person name="Matiasovicova J."/>
            <person name="Kubasova T."/>
            <person name="Cejkova D."/>
            <person name="Rychlik I."/>
        </authorList>
    </citation>
    <scope>NUCLEOTIDE SEQUENCE [LARGE SCALE GENOMIC DNA]</scope>
    <source>
        <strain evidence="1 2">An574</strain>
    </source>
</reference>
<comment type="caution">
    <text evidence="1">The sequence shown here is derived from an EMBL/GenBank/DDBJ whole genome shotgun (WGS) entry which is preliminary data.</text>
</comment>
<evidence type="ECO:0000313" key="2">
    <source>
        <dbReference type="Proteomes" id="UP000785625"/>
    </source>
</evidence>
<accession>A0ABS2GWN3</accession>
<proteinExistence type="predicted"/>
<evidence type="ECO:0000313" key="1">
    <source>
        <dbReference type="EMBL" id="MBM6940690.1"/>
    </source>
</evidence>
<protein>
    <submittedName>
        <fullName evidence="1">Uncharacterized protein</fullName>
    </submittedName>
</protein>
<dbReference type="EMBL" id="JACJKU010000030">
    <property type="protein sequence ID" value="MBM6940690.1"/>
    <property type="molecule type" value="Genomic_DNA"/>
</dbReference>
<dbReference type="RefSeq" id="WP_204785001.1">
    <property type="nucleotide sequence ID" value="NZ_CALVGD010000087.1"/>
</dbReference>
<organism evidence="1 2">
    <name type="scientific">Limosilactobacillus coleohominis</name>
    <dbReference type="NCBI Taxonomy" id="181675"/>
    <lineage>
        <taxon>Bacteria</taxon>
        <taxon>Bacillati</taxon>
        <taxon>Bacillota</taxon>
        <taxon>Bacilli</taxon>
        <taxon>Lactobacillales</taxon>
        <taxon>Lactobacillaceae</taxon>
        <taxon>Limosilactobacillus</taxon>
    </lineage>
</organism>
<keyword evidence="2" id="KW-1185">Reference proteome</keyword>